<evidence type="ECO:0000313" key="12">
    <source>
        <dbReference type="EMBL" id="BBM13232.1"/>
    </source>
</evidence>
<evidence type="ECO:0000256" key="7">
    <source>
        <dbReference type="ARBA" id="ARBA00023125"/>
    </source>
</evidence>
<feature type="compositionally biased region" description="Low complexity" evidence="9">
    <location>
        <begin position="651"/>
        <end position="678"/>
    </location>
</feature>
<evidence type="ECO:0000256" key="4">
    <source>
        <dbReference type="ARBA" id="ARBA00022553"/>
    </source>
</evidence>
<dbReference type="EMBL" id="LC492974">
    <property type="protein sequence ID" value="BBM13232.1"/>
    <property type="molecule type" value="Genomic_DNA"/>
</dbReference>
<evidence type="ECO:0000256" key="9">
    <source>
        <dbReference type="SAM" id="MobiDB-lite"/>
    </source>
</evidence>
<evidence type="ECO:0000256" key="8">
    <source>
        <dbReference type="ARBA" id="ARBA00023163"/>
    </source>
</evidence>
<dbReference type="Proteomes" id="UP001143588">
    <property type="component" value="Segment"/>
</dbReference>
<feature type="compositionally biased region" description="Basic and acidic residues" evidence="9">
    <location>
        <begin position="164"/>
        <end position="179"/>
    </location>
</feature>
<reference evidence="12 13" key="1">
    <citation type="journal article" date="2020" name="J. Virol.">
        <title>Characterization of a Novel Alphaherpesvirus Isolated from the Fruit Bat Pteropus lylei in Vietnam.</title>
        <authorList>
            <person name="Inagaki T."/>
            <person name="Yamada S."/>
            <person name="Fujii H."/>
            <person name="Yoshikawa T."/>
            <person name="Shibamura M."/>
            <person name="Harada S."/>
            <person name="Fukushi S."/>
            <person name="Le M.Q."/>
            <person name="Nguyen C.T."/>
            <person name="Nguyen T.T.T."/>
            <person name="Nguyen T.T."/>
            <person name="Nguyen T.T."/>
            <person name="Quach V.T."/>
            <person name="Thong V.D."/>
            <person name="Mori K."/>
            <person name="Sasaki M."/>
            <person name="Setiyono A."/>
            <person name="Handharyani E."/>
            <person name="Takeyama H."/>
            <person name="Hasebe F."/>
            <person name="Saijo M."/>
        </authorList>
    </citation>
    <scope>NUCLEOTIDE SEQUENCE [LARGE SCALE GENOMIC DNA]</scope>
</reference>
<keyword evidence="3" id="KW-0244">Early protein</keyword>
<feature type="domain" description="Herpesvirus ICP4-like protein N-terminal" evidence="10">
    <location>
        <begin position="247"/>
        <end position="418"/>
    </location>
</feature>
<feature type="region of interest" description="Disordered" evidence="9">
    <location>
        <begin position="613"/>
        <end position="703"/>
    </location>
</feature>
<evidence type="ECO:0000256" key="1">
    <source>
        <dbReference type="ARBA" id="ARBA00004147"/>
    </source>
</evidence>
<evidence type="ECO:0000256" key="5">
    <source>
        <dbReference type="ARBA" id="ARBA00022562"/>
    </source>
</evidence>
<evidence type="ECO:0000256" key="3">
    <source>
        <dbReference type="ARBA" id="ARBA00022518"/>
    </source>
</evidence>
<evidence type="ECO:0000256" key="6">
    <source>
        <dbReference type="ARBA" id="ARBA00023015"/>
    </source>
</evidence>
<dbReference type="GO" id="GO:0042025">
    <property type="term" value="C:host cell nucleus"/>
    <property type="evidence" value="ECO:0007669"/>
    <property type="project" value="UniProtKB-SubCell"/>
</dbReference>
<dbReference type="Pfam" id="PF03585">
    <property type="entry name" value="Herpes_ICP4_C"/>
    <property type="match status" value="1"/>
</dbReference>
<dbReference type="InterPro" id="IPR005206">
    <property type="entry name" value="Herpes_ICP4_N"/>
</dbReference>
<feature type="compositionally biased region" description="Low complexity" evidence="9">
    <location>
        <begin position="140"/>
        <end position="157"/>
    </location>
</feature>
<comment type="similarity">
    <text evidence="2">Belongs to the herpesviridae ICP4 family.</text>
</comment>
<feature type="domain" description="Herpesvirus ICP4-like protein C-terminal" evidence="11">
    <location>
        <begin position="685"/>
        <end position="1097"/>
    </location>
</feature>
<keyword evidence="5" id="KW-1048">Host nucleus</keyword>
<proteinExistence type="inferred from homology"/>
<dbReference type="GO" id="GO:0045893">
    <property type="term" value="P:positive regulation of DNA-templated transcription"/>
    <property type="evidence" value="ECO:0007669"/>
    <property type="project" value="InterPro"/>
</dbReference>
<comment type="subcellular location">
    <subcellularLocation>
        <location evidence="1">Host nucleus</location>
    </subcellularLocation>
</comment>
<keyword evidence="7" id="KW-0238">DNA-binding</keyword>
<dbReference type="RefSeq" id="YP_010801551.1">
    <property type="nucleotide sequence ID" value="NC_076965.1"/>
</dbReference>
<dbReference type="GeneID" id="80540191"/>
<name>A0A510J743_9ALPH</name>
<dbReference type="KEGG" id="vg:80540191"/>
<evidence type="ECO:0000256" key="2">
    <source>
        <dbReference type="ARBA" id="ARBA00007510"/>
    </source>
</evidence>
<evidence type="ECO:0000259" key="10">
    <source>
        <dbReference type="Pfam" id="PF03584"/>
    </source>
</evidence>
<feature type="compositionally biased region" description="Low complexity" evidence="9">
    <location>
        <begin position="1"/>
        <end position="20"/>
    </location>
</feature>
<keyword evidence="8" id="KW-0804">Transcription</keyword>
<dbReference type="RefSeq" id="YP_010801541.1">
    <property type="nucleotide sequence ID" value="NC_076965.1"/>
</dbReference>
<protein>
    <submittedName>
        <fullName evidence="12">ICP4</fullName>
    </submittedName>
</protein>
<feature type="region of interest" description="Disordered" evidence="9">
    <location>
        <begin position="56"/>
        <end position="222"/>
    </location>
</feature>
<accession>A0A510J743</accession>
<feature type="compositionally biased region" description="Low complexity" evidence="9">
    <location>
        <begin position="1108"/>
        <end position="1123"/>
    </location>
</feature>
<feature type="compositionally biased region" description="Pro residues" evidence="9">
    <location>
        <begin position="634"/>
        <end position="645"/>
    </location>
</feature>
<feature type="region of interest" description="Disordered" evidence="9">
    <location>
        <begin position="423"/>
        <end position="443"/>
    </location>
</feature>
<feature type="region of interest" description="Disordered" evidence="9">
    <location>
        <begin position="1"/>
        <end position="44"/>
    </location>
</feature>
<dbReference type="KEGG" id="vg:80540259"/>
<evidence type="ECO:0000259" key="11">
    <source>
        <dbReference type="Pfam" id="PF03585"/>
    </source>
</evidence>
<keyword evidence="13" id="KW-1185">Reference proteome</keyword>
<keyword evidence="6" id="KW-0805">Transcription regulation</keyword>
<dbReference type="Pfam" id="PF03584">
    <property type="entry name" value="Herpes_ICP4_N"/>
    <property type="match status" value="1"/>
</dbReference>
<gene>
    <name evidence="12" type="primary">RS1</name>
</gene>
<evidence type="ECO:0000313" key="13">
    <source>
        <dbReference type="Proteomes" id="UP001143588"/>
    </source>
</evidence>
<organism evidence="12 13">
    <name type="scientific">pteropodid alphaherpesvirus 2</name>
    <dbReference type="NCBI Taxonomy" id="3118716"/>
    <lineage>
        <taxon>Viruses</taxon>
        <taxon>Duplodnaviria</taxon>
        <taxon>Heunggongvirae</taxon>
        <taxon>Peploviricota</taxon>
        <taxon>Herviviricetes</taxon>
        <taxon>Herpesvirales</taxon>
        <taxon>Orthoherpesviridae</taxon>
        <taxon>Alphaherpesvirinae</taxon>
        <taxon>Simplexvirus</taxon>
        <taxon>Simplexvirus pteropodidalpha2</taxon>
    </lineage>
</organism>
<dbReference type="GO" id="GO:0003677">
    <property type="term" value="F:DNA binding"/>
    <property type="evidence" value="ECO:0007669"/>
    <property type="project" value="UniProtKB-KW"/>
</dbReference>
<dbReference type="InterPro" id="IPR005205">
    <property type="entry name" value="Herpes_ICP4_C"/>
</dbReference>
<dbReference type="GeneID" id="80540259"/>
<sequence length="1139" mass="118881">MPSTSSPSAGPSASPDRGAPGDPGSEPRSARGAVEREEDVSSQQVALLASLVEETARSIGEASQAPACDAWALAPPPTPAMRESSEEDERLWVASEPPAGFGPPRRGPNIRKTPRVQPGDVRRGAYPGPREPLSPRPDESLAYSSSSAGSSDSSSSSSDDEEHPEPPRPAEAQPRDPSEHPAGAPQKRRRRAAPACPGRSERRRVRAAVAGRDSTGRFTAGQPQAVPLDEEDASGAFYARYQDGYATGEPWPGAEPAPTGRVLYGGLGDSRPGLWGTPEVVEARRRFEGASAPAPVWAPELGDVARQYALLTRLLYSPNLEAMGWLQNPRVAPGDVELDHACFQSTGAQRNSSSFITGTVARAVPHLGYAMLAGRFGWGLAHVAAAVAMSRRYDRAQKGFLITSLRRAYAPLLARENALLRGGAAPPEEPAAGERTLPPGYGTAGITAAQQRVASAPPTPGDRGEELGAAAAAGLVADCLAACRGILEGLAEAFGGDLAAVPGLAAARPCVPPRPREDAAPGLPPSADEARLRAWRRELRLVRDAVTVMRLRGEFQVAGGSEAAVAAVRAVCLVTGALGPHLPREGRRRAAPAAAAVDRLLQNQSLRPLLAGALEESEEPADPGEGRKRKSPAPTRPPAAAPWPPKKSRRAAPTTQAPAASEAAPPARRPAALATRPSGGNLPSGGWRRQPPGPSHTPAPSQAALDAYCPPAVVEELTEHALFPAAWRAALMFDPSALASLAARSAVAEPGSGRLFGALRVSGPLRRAAAWMRQIPDPEDVRVVVLYAPLPGEELGGPAPSPPAWTEERGGLSFLLAALGNRLCGPDTAAWAGRWTGAPDVRALGAQGVLLLSVRDLAFTGAVEFLGLLASASERRLIVINAVPEAEWPADGPTISQQHVYLPCAVTPRAQCCLRWPDAPDLARAVLTSSRVFGPGVFARAEAAFARLYPGEPPLRLARGRNVRYCVATRLGEQTAVPLCPREYRRAILPALDSRAASSRLGDAMGPGAPDFCEGEAHSHRACLRWGLGAPLRPVYLALGRGRAADGPSAVSPAVRDFCARALLEPEADAAPLRLEAGEAPPPVPGVRWASAVGRLDTLLAAGGAVTALSPEGSASPSPAAPARCEPDVWGPDSGEEDV</sequence>
<dbReference type="EMBL" id="LC492974">
    <property type="protein sequence ID" value="BBM13242.1"/>
    <property type="molecule type" value="Genomic_DNA"/>
</dbReference>
<feature type="region of interest" description="Disordered" evidence="9">
    <location>
        <begin position="1108"/>
        <end position="1139"/>
    </location>
</feature>
<keyword evidence="4" id="KW-0597">Phosphoprotein</keyword>